<dbReference type="PANTHER" id="PTHR44591:SF25">
    <property type="entry name" value="CHEMOTAXIS TWO-COMPONENT RESPONSE REGULATOR"/>
    <property type="match status" value="1"/>
</dbReference>
<gene>
    <name evidence="4" type="ordered locus">Nhal_1550</name>
</gene>
<dbReference type="Proteomes" id="UP000001844">
    <property type="component" value="Chromosome"/>
</dbReference>
<keyword evidence="1 2" id="KW-0597">Phosphoprotein</keyword>
<dbReference type="KEGG" id="nhl:Nhal_1550"/>
<evidence type="ECO:0000259" key="3">
    <source>
        <dbReference type="PROSITE" id="PS50110"/>
    </source>
</evidence>
<keyword evidence="5" id="KW-1185">Reference proteome</keyword>
<feature type="domain" description="Response regulatory" evidence="3">
    <location>
        <begin position="6"/>
        <end position="120"/>
    </location>
</feature>
<dbReference type="PROSITE" id="PS50110">
    <property type="entry name" value="RESPONSE_REGULATORY"/>
    <property type="match status" value="1"/>
</dbReference>
<accession>D5C1Q6</accession>
<organism evidence="4 5">
    <name type="scientific">Nitrosococcus halophilus (strain Nc4)</name>
    <dbReference type="NCBI Taxonomy" id="472759"/>
    <lineage>
        <taxon>Bacteria</taxon>
        <taxon>Pseudomonadati</taxon>
        <taxon>Pseudomonadota</taxon>
        <taxon>Gammaproteobacteria</taxon>
        <taxon>Chromatiales</taxon>
        <taxon>Chromatiaceae</taxon>
        <taxon>Nitrosococcus</taxon>
    </lineage>
</organism>
<evidence type="ECO:0000313" key="4">
    <source>
        <dbReference type="EMBL" id="ADE14689.1"/>
    </source>
</evidence>
<dbReference type="PANTHER" id="PTHR44591">
    <property type="entry name" value="STRESS RESPONSE REGULATOR PROTEIN 1"/>
    <property type="match status" value="1"/>
</dbReference>
<feature type="modified residue" description="4-aspartylphosphate" evidence="2">
    <location>
        <position position="55"/>
    </location>
</feature>
<evidence type="ECO:0000313" key="5">
    <source>
        <dbReference type="Proteomes" id="UP000001844"/>
    </source>
</evidence>
<dbReference type="InterPro" id="IPR050595">
    <property type="entry name" value="Bact_response_regulator"/>
</dbReference>
<protein>
    <submittedName>
        <fullName evidence="4">Response regulator receiver</fullName>
    </submittedName>
</protein>
<dbReference type="EMBL" id="CP001798">
    <property type="protein sequence ID" value="ADE14689.1"/>
    <property type="molecule type" value="Genomic_DNA"/>
</dbReference>
<dbReference type="AlphaFoldDB" id="D5C1Q6"/>
<dbReference type="GO" id="GO:0000160">
    <property type="term" value="P:phosphorelay signal transduction system"/>
    <property type="evidence" value="ECO:0007669"/>
    <property type="project" value="InterPro"/>
</dbReference>
<proteinExistence type="predicted"/>
<dbReference type="RefSeq" id="WP_013032576.1">
    <property type="nucleotide sequence ID" value="NC_013960.1"/>
</dbReference>
<dbReference type="HOGENOM" id="CLU_000445_69_8_6"/>
<dbReference type="Pfam" id="PF00072">
    <property type="entry name" value="Response_reg"/>
    <property type="match status" value="1"/>
</dbReference>
<sequence length="135" mass="14574">MENQAVIYIVDDDDSVLRSLRRLIKSAGFVVETFTSAESFLQTGHPREKGCLILDIQLPGINGLDLQEKLASAHCKLPIIFITARTDTASQVRALAAGAVAFLFKPVDDQVLLDGINAALNPSTPIKLENGLGKE</sequence>
<evidence type="ECO:0000256" key="2">
    <source>
        <dbReference type="PROSITE-ProRule" id="PRU00169"/>
    </source>
</evidence>
<dbReference type="eggNOG" id="COG4566">
    <property type="taxonomic scope" value="Bacteria"/>
</dbReference>
<dbReference type="SMART" id="SM00448">
    <property type="entry name" value="REC"/>
    <property type="match status" value="1"/>
</dbReference>
<dbReference type="InterPro" id="IPR001789">
    <property type="entry name" value="Sig_transdc_resp-reg_receiver"/>
</dbReference>
<evidence type="ECO:0000256" key="1">
    <source>
        <dbReference type="ARBA" id="ARBA00022553"/>
    </source>
</evidence>
<name>D5C1Q6_NITHN</name>
<dbReference type="Gene3D" id="3.40.50.2300">
    <property type="match status" value="1"/>
</dbReference>
<dbReference type="OrthoDB" id="9800897at2"/>
<reference evidence="5" key="1">
    <citation type="submission" date="2010-04" db="EMBL/GenBank/DDBJ databases">
        <title>Complete genome sequence of Nitrosococcus halophilus Nc4, a salt-adapted, aerobic obligate ammonia-oxidizing sulfur purple bacterium.</title>
        <authorList>
            <consortium name="US DOE Joint Genome Institute"/>
            <person name="Campbell M.A."/>
            <person name="Malfatti S.A."/>
            <person name="Chain P.S.G."/>
            <person name="Heidelberg J.F."/>
            <person name="Ward B.B."/>
            <person name="Klotz M.G."/>
        </authorList>
    </citation>
    <scope>NUCLEOTIDE SEQUENCE [LARGE SCALE GENOMIC DNA]</scope>
    <source>
        <strain evidence="5">Nc4</strain>
    </source>
</reference>
<dbReference type="STRING" id="472759.Nhal_1550"/>
<dbReference type="InterPro" id="IPR011006">
    <property type="entry name" value="CheY-like_superfamily"/>
</dbReference>
<dbReference type="SUPFAM" id="SSF52172">
    <property type="entry name" value="CheY-like"/>
    <property type="match status" value="1"/>
</dbReference>